<dbReference type="AlphaFoldDB" id="A0A1N7NBG4"/>
<keyword evidence="9 14" id="KW-0460">Magnesium</keyword>
<dbReference type="GO" id="GO:0046872">
    <property type="term" value="F:metal ion binding"/>
    <property type="evidence" value="ECO:0007669"/>
    <property type="project" value="UniProtKB-KW"/>
</dbReference>
<feature type="binding site" evidence="13">
    <location>
        <position position="248"/>
    </location>
    <ligand>
        <name>substrate</name>
    </ligand>
</feature>
<comment type="pathway">
    <text evidence="3">Amino-acid degradation; L-phenylalanine degradation; acetoacetate and fumarate from L-phenylalanine: step 6/6.</text>
</comment>
<feature type="binding site" evidence="14">
    <location>
        <position position="134"/>
    </location>
    <ligand>
        <name>Ca(2+)</name>
        <dbReference type="ChEBI" id="CHEBI:29108"/>
    </ligand>
</feature>
<dbReference type="InterPro" id="IPR011234">
    <property type="entry name" value="Fumarylacetoacetase-like_C"/>
</dbReference>
<evidence type="ECO:0000256" key="6">
    <source>
        <dbReference type="ARBA" id="ARBA00022723"/>
    </source>
</evidence>
<dbReference type="GO" id="GO:0006572">
    <property type="term" value="P:L-tyrosine catabolic process"/>
    <property type="evidence" value="ECO:0007669"/>
    <property type="project" value="UniProtKB-KW"/>
</dbReference>
<feature type="binding site" evidence="13">
    <location>
        <position position="136"/>
    </location>
    <ligand>
        <name>substrate</name>
    </ligand>
</feature>
<dbReference type="Pfam" id="PF01557">
    <property type="entry name" value="FAA_hydrolase"/>
    <property type="match status" value="1"/>
</dbReference>
<evidence type="ECO:0000256" key="11">
    <source>
        <dbReference type="ARBA" id="ARBA00023232"/>
    </source>
</evidence>
<evidence type="ECO:0000256" key="2">
    <source>
        <dbReference type="ARBA" id="ARBA00001946"/>
    </source>
</evidence>
<organism evidence="18 19">
    <name type="scientific">Belliella pelovolcani</name>
    <dbReference type="NCBI Taxonomy" id="529505"/>
    <lineage>
        <taxon>Bacteria</taxon>
        <taxon>Pseudomonadati</taxon>
        <taxon>Bacteroidota</taxon>
        <taxon>Cytophagia</taxon>
        <taxon>Cytophagales</taxon>
        <taxon>Cyclobacteriaceae</taxon>
        <taxon>Belliella</taxon>
    </lineage>
</organism>
<evidence type="ECO:0000313" key="18">
    <source>
        <dbReference type="EMBL" id="SIS95656.1"/>
    </source>
</evidence>
<reference evidence="19" key="1">
    <citation type="submission" date="2017-01" db="EMBL/GenBank/DDBJ databases">
        <authorList>
            <person name="Varghese N."/>
            <person name="Submissions S."/>
        </authorList>
    </citation>
    <scope>NUCLEOTIDE SEQUENCE [LARGE SCALE GENOMIC DNA]</scope>
    <source>
        <strain evidence="19">DSM 46698</strain>
    </source>
</reference>
<evidence type="ECO:0000256" key="3">
    <source>
        <dbReference type="ARBA" id="ARBA00004782"/>
    </source>
</evidence>
<sequence length="423" mass="47553">MSNQNHKPMTSWVQVPKNSDFTIYNLPFGVFETKRISARAGIAIGDKIVDLSVLHDEGFFSDITQLPNDIFLRNSLNDFIALGKPVTRKVRERVQELLLEEREDLREHQCRGKAMVSRKEAIMLLPVKIGDYTDFYSSMEHATNVGTMFRDPNNALLPNWKHLPVGYHGRASSIIPSGIPITRPKGQFKDPDMESPAFGPSRRLDFELELAFITGKPTKMGESISTEDAEDYIFGFVLFNDWSARDIQAWEYVPLGPFLGKNFASSISPWIVTLEALEFVRLAGPTQDPEVLPYLKCEKEHAFDINLEVYIQPEEKEATKVCTSNYKHMYWNIAQQLAHHTVNGCNINVGDMYASGTISGPTEDSYGSMLELAWKGTKPVQLAGGEERKFIEDGDTVIMKGYSEKDGIRVGFGEVSSKVLPAN</sequence>
<dbReference type="Pfam" id="PF09298">
    <property type="entry name" value="FAA_hydrolase_N"/>
    <property type="match status" value="1"/>
</dbReference>
<feature type="binding site" evidence="14">
    <location>
        <position position="207"/>
    </location>
    <ligand>
        <name>Ca(2+)</name>
        <dbReference type="ChEBI" id="CHEBI:29108"/>
    </ligand>
</feature>
<dbReference type="GO" id="GO:0004334">
    <property type="term" value="F:fumarylacetoacetase activity"/>
    <property type="evidence" value="ECO:0007669"/>
    <property type="project" value="UniProtKB-EC"/>
</dbReference>
<dbReference type="InterPro" id="IPR015377">
    <property type="entry name" value="Fumarylacetoacetase_N"/>
</dbReference>
<dbReference type="EMBL" id="FTOP01000009">
    <property type="protein sequence ID" value="SIS95656.1"/>
    <property type="molecule type" value="Genomic_DNA"/>
</dbReference>
<feature type="binding site" evidence="13">
    <location>
        <position position="357"/>
    </location>
    <ligand>
        <name>substrate</name>
    </ligand>
</feature>
<evidence type="ECO:0000313" key="19">
    <source>
        <dbReference type="Proteomes" id="UP000186026"/>
    </source>
</evidence>
<evidence type="ECO:0000256" key="12">
    <source>
        <dbReference type="PIRSR" id="PIRSR605959-1"/>
    </source>
</evidence>
<dbReference type="FunFam" id="3.90.850.10:FF:000004">
    <property type="entry name" value="Fumarylacetoacetase"/>
    <property type="match status" value="1"/>
</dbReference>
<evidence type="ECO:0000256" key="8">
    <source>
        <dbReference type="ARBA" id="ARBA00022837"/>
    </source>
</evidence>
<evidence type="ECO:0000256" key="9">
    <source>
        <dbReference type="ARBA" id="ARBA00022842"/>
    </source>
</evidence>
<dbReference type="GO" id="GO:1902000">
    <property type="term" value="P:homogentisate catabolic process"/>
    <property type="evidence" value="ECO:0007669"/>
    <property type="project" value="TreeGrafter"/>
</dbReference>
<feature type="domain" description="Fumarylacetoacetase N-terminal" evidence="17">
    <location>
        <begin position="25"/>
        <end position="126"/>
    </location>
</feature>
<comment type="cofactor">
    <cofactor evidence="1 14">
        <name>Ca(2+)</name>
        <dbReference type="ChEBI" id="CHEBI:29108"/>
    </cofactor>
</comment>
<evidence type="ECO:0000256" key="10">
    <source>
        <dbReference type="ARBA" id="ARBA00022878"/>
    </source>
</evidence>
<comment type="cofactor">
    <cofactor evidence="2 14">
        <name>Mg(2+)</name>
        <dbReference type="ChEBI" id="CHEBI:18420"/>
    </cofactor>
</comment>
<keyword evidence="11" id="KW-0585">Phenylalanine catabolism</keyword>
<evidence type="ECO:0000256" key="14">
    <source>
        <dbReference type="PIRSR" id="PIRSR605959-3"/>
    </source>
</evidence>
<keyword evidence="19" id="KW-1185">Reference proteome</keyword>
<feature type="active site" description="Proton acceptor" evidence="12">
    <location>
        <position position="141"/>
    </location>
</feature>
<dbReference type="GO" id="GO:0006559">
    <property type="term" value="P:L-phenylalanine catabolic process"/>
    <property type="evidence" value="ECO:0007669"/>
    <property type="project" value="UniProtKB-UniPathway"/>
</dbReference>
<evidence type="ECO:0000259" key="16">
    <source>
        <dbReference type="Pfam" id="PF01557"/>
    </source>
</evidence>
<dbReference type="InterPro" id="IPR036462">
    <property type="entry name" value="Fumarylacetoacetase_N_sf"/>
</dbReference>
<keyword evidence="7 18" id="KW-0378">Hydrolase</keyword>
<feature type="binding site" evidence="13">
    <location>
        <position position="150"/>
    </location>
    <ligand>
        <name>substrate</name>
    </ligand>
</feature>
<gene>
    <name evidence="18" type="ORF">SAMN05421761_10953</name>
</gene>
<keyword evidence="8 14" id="KW-0106">Calcium</keyword>
<dbReference type="Gene3D" id="3.90.850.10">
    <property type="entry name" value="Fumarylacetoacetase-like, C-terminal domain"/>
    <property type="match status" value="1"/>
</dbReference>
<evidence type="ECO:0000256" key="15">
    <source>
        <dbReference type="SAM" id="MobiDB-lite"/>
    </source>
</evidence>
<dbReference type="EC" id="3.7.1.2" evidence="5"/>
<proteinExistence type="inferred from homology"/>
<dbReference type="UniPathway" id="UPA00139">
    <property type="reaction ID" value="UER00341"/>
</dbReference>
<evidence type="ECO:0000259" key="17">
    <source>
        <dbReference type="Pfam" id="PF09298"/>
    </source>
</evidence>
<dbReference type="SUPFAM" id="SSF63433">
    <property type="entry name" value="Fumarylacetoacetate hydrolase, FAH, N-terminal domain"/>
    <property type="match status" value="1"/>
</dbReference>
<feature type="binding site" evidence="14">
    <location>
        <position position="241"/>
    </location>
    <ligand>
        <name>Ca(2+)</name>
        <dbReference type="ChEBI" id="CHEBI:29108"/>
    </ligand>
</feature>
<dbReference type="Gene3D" id="2.30.30.230">
    <property type="entry name" value="Fumarylacetoacetase, N-terminal domain"/>
    <property type="match status" value="1"/>
</dbReference>
<dbReference type="InterPro" id="IPR036663">
    <property type="entry name" value="Fumarylacetoacetase_C_sf"/>
</dbReference>
<feature type="binding site" evidence="13">
    <location>
        <position position="252"/>
    </location>
    <ligand>
        <name>substrate</name>
    </ligand>
</feature>
<dbReference type="PANTHER" id="PTHR43069">
    <property type="entry name" value="FUMARYLACETOACETASE"/>
    <property type="match status" value="1"/>
</dbReference>
<keyword evidence="6 14" id="KW-0479">Metal-binding</keyword>
<feature type="binding site" evidence="14">
    <location>
        <position position="209"/>
    </location>
    <ligand>
        <name>Ca(2+)</name>
        <dbReference type="ChEBI" id="CHEBI:29108"/>
    </ligand>
</feature>
<evidence type="ECO:0000256" key="5">
    <source>
        <dbReference type="ARBA" id="ARBA00012094"/>
    </source>
</evidence>
<dbReference type="InterPro" id="IPR005959">
    <property type="entry name" value="Fumarylacetoacetase"/>
</dbReference>
<evidence type="ECO:0000256" key="7">
    <source>
        <dbReference type="ARBA" id="ARBA00022801"/>
    </source>
</evidence>
<keyword evidence="10" id="KW-0828">Tyrosine catabolism</keyword>
<evidence type="ECO:0000256" key="13">
    <source>
        <dbReference type="PIRSR" id="PIRSR605959-2"/>
    </source>
</evidence>
<accession>A0A1N7NBG4</accession>
<dbReference type="PANTHER" id="PTHR43069:SF2">
    <property type="entry name" value="FUMARYLACETOACETASE"/>
    <property type="match status" value="1"/>
</dbReference>
<feature type="domain" description="Fumarylacetoacetase-like C-terminal" evidence="16">
    <location>
        <begin position="133"/>
        <end position="401"/>
    </location>
</feature>
<dbReference type="SUPFAM" id="SSF56529">
    <property type="entry name" value="FAH"/>
    <property type="match status" value="1"/>
</dbReference>
<feature type="binding site" evidence="14">
    <location>
        <position position="265"/>
    </location>
    <ligand>
        <name>Mg(2+)</name>
        <dbReference type="ChEBI" id="CHEBI:18420"/>
    </ligand>
</feature>
<dbReference type="NCBIfam" id="TIGR01266">
    <property type="entry name" value="fum_ac_acetase"/>
    <property type="match status" value="1"/>
</dbReference>
<protein>
    <recommendedName>
        <fullName evidence="5">fumarylacetoacetase</fullName>
        <ecNumber evidence="5">3.7.1.2</ecNumber>
    </recommendedName>
</protein>
<feature type="region of interest" description="Disordered" evidence="15">
    <location>
        <begin position="179"/>
        <end position="200"/>
    </location>
</feature>
<feature type="binding site" evidence="14">
    <location>
        <position position="241"/>
    </location>
    <ligand>
        <name>Mg(2+)</name>
        <dbReference type="ChEBI" id="CHEBI:18420"/>
    </ligand>
</feature>
<dbReference type="Proteomes" id="UP000186026">
    <property type="component" value="Unassembled WGS sequence"/>
</dbReference>
<dbReference type="STRING" id="529505.SAMN05421761_10953"/>
<feature type="binding site" evidence="14">
    <location>
        <position position="261"/>
    </location>
    <ligand>
        <name>Mg(2+)</name>
        <dbReference type="ChEBI" id="CHEBI:18420"/>
    </ligand>
</feature>
<evidence type="ECO:0000256" key="4">
    <source>
        <dbReference type="ARBA" id="ARBA00010211"/>
    </source>
</evidence>
<name>A0A1N7NBG4_9BACT</name>
<comment type="similarity">
    <text evidence="4">Belongs to the FAH family.</text>
</comment>
<evidence type="ECO:0000256" key="1">
    <source>
        <dbReference type="ARBA" id="ARBA00001913"/>
    </source>
</evidence>